<dbReference type="Pfam" id="PF00356">
    <property type="entry name" value="LacI"/>
    <property type="match status" value="1"/>
</dbReference>
<evidence type="ECO:0000313" key="4">
    <source>
        <dbReference type="Proteomes" id="UP000675781"/>
    </source>
</evidence>
<evidence type="ECO:0000256" key="1">
    <source>
        <dbReference type="SAM" id="MobiDB-lite"/>
    </source>
</evidence>
<accession>A0A941EVD0</accession>
<keyword evidence="4" id="KW-1185">Reference proteome</keyword>
<feature type="domain" description="HTH lacI-type" evidence="2">
    <location>
        <begin position="43"/>
        <end position="86"/>
    </location>
</feature>
<dbReference type="SUPFAM" id="SSF47413">
    <property type="entry name" value="lambda repressor-like DNA-binding domains"/>
    <property type="match status" value="1"/>
</dbReference>
<protein>
    <submittedName>
        <fullName evidence="3">LacI family DNA-binding transcriptional regulator</fullName>
    </submittedName>
</protein>
<evidence type="ECO:0000313" key="3">
    <source>
        <dbReference type="EMBL" id="MBR7835719.1"/>
    </source>
</evidence>
<keyword evidence="3" id="KW-0238">DNA-binding</keyword>
<proteinExistence type="predicted"/>
<dbReference type="Gene3D" id="1.10.260.40">
    <property type="entry name" value="lambda repressor-like DNA-binding domains"/>
    <property type="match status" value="1"/>
</dbReference>
<name>A0A941EVD0_9ACTN</name>
<reference evidence="3" key="1">
    <citation type="submission" date="2021-04" db="EMBL/GenBank/DDBJ databases">
        <title>Genome based classification of Actinospica acidithermotolerans sp. nov., an actinobacterium isolated from an Indonesian hot spring.</title>
        <authorList>
            <person name="Kusuma A.B."/>
            <person name="Putra K.E."/>
            <person name="Nafisah S."/>
            <person name="Loh J."/>
            <person name="Nouioui I."/>
            <person name="Goodfellow M."/>
        </authorList>
    </citation>
    <scope>NUCLEOTIDE SEQUENCE</scope>
    <source>
        <strain evidence="3">CSCA 57</strain>
    </source>
</reference>
<dbReference type="Proteomes" id="UP000675781">
    <property type="component" value="Unassembled WGS sequence"/>
</dbReference>
<dbReference type="EMBL" id="JAGSOG010000106">
    <property type="protein sequence ID" value="MBR7835719.1"/>
    <property type="molecule type" value="Genomic_DNA"/>
</dbReference>
<dbReference type="AlphaFoldDB" id="A0A941EVD0"/>
<dbReference type="RefSeq" id="WP_212530208.1">
    <property type="nucleotide sequence ID" value="NZ_JAGSOG010000106.1"/>
</dbReference>
<dbReference type="InterPro" id="IPR010982">
    <property type="entry name" value="Lambda_DNA-bd_dom_sf"/>
</dbReference>
<dbReference type="PROSITE" id="PS50932">
    <property type="entry name" value="HTH_LACI_2"/>
    <property type="match status" value="1"/>
</dbReference>
<dbReference type="InterPro" id="IPR000843">
    <property type="entry name" value="HTH_LacI"/>
</dbReference>
<gene>
    <name evidence="3" type="ORF">KDL01_20755</name>
</gene>
<sequence>MQGKQGSGTTRRVGKWFSRGSRGTAQRTRRTGHPQRRRRAGRVTPGTASRALNGRGRLRQETRQRVQAAAERLNFQPDVPAQSLLSGRA</sequence>
<feature type="region of interest" description="Disordered" evidence="1">
    <location>
        <begin position="1"/>
        <end position="89"/>
    </location>
</feature>
<feature type="compositionally biased region" description="Basic residues" evidence="1">
    <location>
        <begin position="27"/>
        <end position="41"/>
    </location>
</feature>
<dbReference type="CDD" id="cd01392">
    <property type="entry name" value="HTH_LacI"/>
    <property type="match status" value="1"/>
</dbReference>
<dbReference type="GO" id="GO:0003677">
    <property type="term" value="F:DNA binding"/>
    <property type="evidence" value="ECO:0007669"/>
    <property type="project" value="UniProtKB-KW"/>
</dbReference>
<evidence type="ECO:0000259" key="2">
    <source>
        <dbReference type="PROSITE" id="PS50932"/>
    </source>
</evidence>
<comment type="caution">
    <text evidence="3">The sequence shown here is derived from an EMBL/GenBank/DDBJ whole genome shotgun (WGS) entry which is preliminary data.</text>
</comment>
<organism evidence="3 4">
    <name type="scientific">Actinospica durhamensis</name>
    <dbReference type="NCBI Taxonomy" id="1508375"/>
    <lineage>
        <taxon>Bacteria</taxon>
        <taxon>Bacillati</taxon>
        <taxon>Actinomycetota</taxon>
        <taxon>Actinomycetes</taxon>
        <taxon>Catenulisporales</taxon>
        <taxon>Actinospicaceae</taxon>
        <taxon>Actinospica</taxon>
    </lineage>
</organism>
<dbReference type="SMART" id="SM00354">
    <property type="entry name" value="HTH_LACI"/>
    <property type="match status" value="1"/>
</dbReference>
<dbReference type="GO" id="GO:0006355">
    <property type="term" value="P:regulation of DNA-templated transcription"/>
    <property type="evidence" value="ECO:0007669"/>
    <property type="project" value="InterPro"/>
</dbReference>